<comment type="caution">
    <text evidence="1">The sequence shown here is derived from an EMBL/GenBank/DDBJ whole genome shotgun (WGS) entry which is preliminary data.</text>
</comment>
<reference evidence="1 2" key="1">
    <citation type="journal article" date="2016" name="Front. Microbiol.">
        <title>Comprehensive Phylogenetic Analysis of Bovine Non-aureus Staphylococci Species Based on Whole-Genome Sequencing.</title>
        <authorList>
            <person name="Naushad S."/>
            <person name="Barkema H.W."/>
            <person name="Luby C."/>
            <person name="Condas L.A."/>
            <person name="Nobrega D.B."/>
            <person name="Carson D.A."/>
            <person name="De Buck J."/>
        </authorList>
    </citation>
    <scope>NUCLEOTIDE SEQUENCE [LARGE SCALE GENOMIC DNA]</scope>
    <source>
        <strain evidence="1 2">SNUC 4337</strain>
    </source>
</reference>
<sequence>DIVVRTSYYEYKFWDMAENLSTWDVPVK</sequence>
<evidence type="ECO:0000313" key="1">
    <source>
        <dbReference type="EMBL" id="PTK44942.1"/>
    </source>
</evidence>
<gene>
    <name evidence="1" type="ORF">BUZ61_16630</name>
</gene>
<accession>A0A2T4S5I1</accession>
<dbReference type="Proteomes" id="UP000240400">
    <property type="component" value="Unassembled WGS sequence"/>
</dbReference>
<name>A0A2T4S5I1_9STAP</name>
<evidence type="ECO:0000313" key="2">
    <source>
        <dbReference type="Proteomes" id="UP000240400"/>
    </source>
</evidence>
<organism evidence="1 2">
    <name type="scientific">Staphylococcus nepalensis</name>
    <dbReference type="NCBI Taxonomy" id="214473"/>
    <lineage>
        <taxon>Bacteria</taxon>
        <taxon>Bacillati</taxon>
        <taxon>Bacillota</taxon>
        <taxon>Bacilli</taxon>
        <taxon>Bacillales</taxon>
        <taxon>Staphylococcaceae</taxon>
        <taxon>Staphylococcus</taxon>
    </lineage>
</organism>
<feature type="non-terminal residue" evidence="1">
    <location>
        <position position="1"/>
    </location>
</feature>
<dbReference type="EMBL" id="PZHR01000677">
    <property type="protein sequence ID" value="PTK44942.1"/>
    <property type="molecule type" value="Genomic_DNA"/>
</dbReference>
<protein>
    <submittedName>
        <fullName evidence="1">Thiaminase II</fullName>
    </submittedName>
</protein>
<dbReference type="AlphaFoldDB" id="A0A2T4S5I1"/>
<proteinExistence type="predicted"/>